<dbReference type="PROSITE" id="PS51352">
    <property type="entry name" value="THIOREDOXIN_2"/>
    <property type="match status" value="1"/>
</dbReference>
<keyword evidence="7" id="KW-1185">Reference proteome</keyword>
<dbReference type="PANTHER" id="PTHR42852:SF6">
    <property type="entry name" value="THIOL:DISULFIDE INTERCHANGE PROTEIN DSBE"/>
    <property type="match status" value="1"/>
</dbReference>
<evidence type="ECO:0000313" key="7">
    <source>
        <dbReference type="Proteomes" id="UP001596405"/>
    </source>
</evidence>
<dbReference type="InterPro" id="IPR013766">
    <property type="entry name" value="Thioredoxin_domain"/>
</dbReference>
<evidence type="ECO:0000256" key="1">
    <source>
        <dbReference type="ARBA" id="ARBA00004196"/>
    </source>
</evidence>
<dbReference type="Pfam" id="PF08534">
    <property type="entry name" value="Redoxin"/>
    <property type="match status" value="1"/>
</dbReference>
<comment type="caution">
    <text evidence="6">The sequence shown here is derived from an EMBL/GenBank/DDBJ whole genome shotgun (WGS) entry which is preliminary data.</text>
</comment>
<dbReference type="CDD" id="cd02966">
    <property type="entry name" value="TlpA_like_family"/>
    <property type="match status" value="1"/>
</dbReference>
<feature type="domain" description="Thioredoxin" evidence="5">
    <location>
        <begin position="240"/>
        <end position="380"/>
    </location>
</feature>
<dbReference type="InterPro" id="IPR013740">
    <property type="entry name" value="Redoxin"/>
</dbReference>
<dbReference type="RefSeq" id="WP_161486712.1">
    <property type="nucleotide sequence ID" value="NZ_LRML01000005.1"/>
</dbReference>
<keyword evidence="2" id="KW-0201">Cytochrome c-type biogenesis</keyword>
<keyword evidence="3" id="KW-1015">Disulfide bond</keyword>
<accession>A0ABW2DEW6</accession>
<evidence type="ECO:0000256" key="4">
    <source>
        <dbReference type="ARBA" id="ARBA00023284"/>
    </source>
</evidence>
<organism evidence="6 7">
    <name type="scientific">Rufibacter roseus</name>
    <dbReference type="NCBI Taxonomy" id="1567108"/>
    <lineage>
        <taxon>Bacteria</taxon>
        <taxon>Pseudomonadati</taxon>
        <taxon>Bacteroidota</taxon>
        <taxon>Cytophagia</taxon>
        <taxon>Cytophagales</taxon>
        <taxon>Hymenobacteraceae</taxon>
        <taxon>Rufibacter</taxon>
    </lineage>
</organism>
<evidence type="ECO:0000313" key="6">
    <source>
        <dbReference type="EMBL" id="MFC6996246.1"/>
    </source>
</evidence>
<dbReference type="Gene3D" id="3.40.30.10">
    <property type="entry name" value="Glutaredoxin"/>
    <property type="match status" value="1"/>
</dbReference>
<dbReference type="InterPro" id="IPR036249">
    <property type="entry name" value="Thioredoxin-like_sf"/>
</dbReference>
<dbReference type="Proteomes" id="UP001596405">
    <property type="component" value="Unassembled WGS sequence"/>
</dbReference>
<proteinExistence type="predicted"/>
<dbReference type="PANTHER" id="PTHR42852">
    <property type="entry name" value="THIOL:DISULFIDE INTERCHANGE PROTEIN DSBE"/>
    <property type="match status" value="1"/>
</dbReference>
<comment type="subcellular location">
    <subcellularLocation>
        <location evidence="1">Cell envelope</location>
    </subcellularLocation>
</comment>
<gene>
    <name evidence="6" type="ORF">ACFQHR_01360</name>
</gene>
<dbReference type="SUPFAM" id="SSF52833">
    <property type="entry name" value="Thioredoxin-like"/>
    <property type="match status" value="1"/>
</dbReference>
<dbReference type="InterPro" id="IPR050553">
    <property type="entry name" value="Thioredoxin_ResA/DsbE_sf"/>
</dbReference>
<evidence type="ECO:0000256" key="2">
    <source>
        <dbReference type="ARBA" id="ARBA00022748"/>
    </source>
</evidence>
<keyword evidence="4" id="KW-0676">Redox-active center</keyword>
<dbReference type="EMBL" id="JBHSYQ010000003">
    <property type="protein sequence ID" value="MFC6996246.1"/>
    <property type="molecule type" value="Genomic_DNA"/>
</dbReference>
<sequence>MIIILALTLQSLQAQSDKVTVSGKIVNSTGVNGSYVYLVTGGSAETVQFNRGPINNNSFTIQLRQDYQDSLVNAFLFISPLPKMDDKIYKENLKNVKRHRILIDTAEIQVNIDNAAKWARVKGGELNRHKREFDLVDSTYHAMYKQKRVDEQYVHSGNFLDDLNRYRNLATVELIKKYNNSLVSLSMASSLANLPVPRMTYEYRNEIRDALDSFSPALKASAQMQKIETSFADKVKRDAPKDGLPFPNVEMVNQDLKPVSLYDLYGGKEYVLLDFWATWCGPCIQQQPTVKMLAEKFKDSNVQIVGVSVDQKQPAWSNYLKKKPFNYPQYHFNPADKEMLANMGAMKLPTYTLVEISSGKIVEYDIPINELEKTLEKYRK</sequence>
<evidence type="ECO:0000256" key="3">
    <source>
        <dbReference type="ARBA" id="ARBA00023157"/>
    </source>
</evidence>
<reference evidence="7" key="1">
    <citation type="journal article" date="2019" name="Int. J. Syst. Evol. Microbiol.">
        <title>The Global Catalogue of Microorganisms (GCM) 10K type strain sequencing project: providing services to taxonomists for standard genome sequencing and annotation.</title>
        <authorList>
            <consortium name="The Broad Institute Genomics Platform"/>
            <consortium name="The Broad Institute Genome Sequencing Center for Infectious Disease"/>
            <person name="Wu L."/>
            <person name="Ma J."/>
        </authorList>
    </citation>
    <scope>NUCLEOTIDE SEQUENCE [LARGE SCALE GENOMIC DNA]</scope>
    <source>
        <strain evidence="7">CGMCC 4.7393</strain>
    </source>
</reference>
<protein>
    <submittedName>
        <fullName evidence="6">TlpA family protein disulfide reductase</fullName>
    </submittedName>
</protein>
<name>A0ABW2DEW6_9BACT</name>
<evidence type="ECO:0000259" key="5">
    <source>
        <dbReference type="PROSITE" id="PS51352"/>
    </source>
</evidence>